<keyword evidence="2" id="KW-0677">Repeat</keyword>
<evidence type="ECO:0000256" key="4">
    <source>
        <dbReference type="PROSITE-ProRule" id="PRU00504"/>
    </source>
</evidence>
<name>A0A2A5AY75_9GAMM</name>
<dbReference type="Pfam" id="PF01436">
    <property type="entry name" value="NHL"/>
    <property type="match status" value="1"/>
</dbReference>
<dbReference type="InterPro" id="IPR011042">
    <property type="entry name" value="6-blade_b-propeller_TolB-like"/>
</dbReference>
<feature type="signal peptide" evidence="5">
    <location>
        <begin position="1"/>
        <end position="26"/>
    </location>
</feature>
<evidence type="ECO:0000313" key="7">
    <source>
        <dbReference type="Proteomes" id="UP000218327"/>
    </source>
</evidence>
<feature type="chain" id="PRO_5012878983" description="6-bladed beta-propeller" evidence="5">
    <location>
        <begin position="27"/>
        <end position="341"/>
    </location>
</feature>
<evidence type="ECO:0000256" key="5">
    <source>
        <dbReference type="SAM" id="SignalP"/>
    </source>
</evidence>
<feature type="repeat" description="NHL" evidence="4">
    <location>
        <begin position="202"/>
        <end position="241"/>
    </location>
</feature>
<dbReference type="EMBL" id="NVVJ01000029">
    <property type="protein sequence ID" value="PCJ24219.1"/>
    <property type="molecule type" value="Genomic_DNA"/>
</dbReference>
<keyword evidence="3" id="KW-0325">Glycoprotein</keyword>
<evidence type="ECO:0008006" key="8">
    <source>
        <dbReference type="Google" id="ProtNLM"/>
    </source>
</evidence>
<dbReference type="AlphaFoldDB" id="A0A2A5AY75"/>
<protein>
    <recommendedName>
        <fullName evidence="8">6-bladed beta-propeller</fullName>
    </recommendedName>
</protein>
<evidence type="ECO:0000256" key="2">
    <source>
        <dbReference type="ARBA" id="ARBA00022737"/>
    </source>
</evidence>
<feature type="repeat" description="NHL" evidence="4">
    <location>
        <begin position="147"/>
        <end position="194"/>
    </location>
</feature>
<dbReference type="PROSITE" id="PS51125">
    <property type="entry name" value="NHL"/>
    <property type="match status" value="2"/>
</dbReference>
<dbReference type="PANTHER" id="PTHR10680:SF14">
    <property type="entry name" value="PEPTIDYL-GLYCINE ALPHA-AMIDATING MONOOXYGENASE"/>
    <property type="match status" value="1"/>
</dbReference>
<reference evidence="7" key="1">
    <citation type="submission" date="2017-08" db="EMBL/GenBank/DDBJ databases">
        <title>A dynamic microbial community with high functional redundancy inhabits the cold, oxic subseafloor aquifer.</title>
        <authorList>
            <person name="Tully B.J."/>
            <person name="Wheat C.G."/>
            <person name="Glazer B.T."/>
            <person name="Huber J.A."/>
        </authorList>
    </citation>
    <scope>NUCLEOTIDE SEQUENCE [LARGE SCALE GENOMIC DNA]</scope>
</reference>
<keyword evidence="1 5" id="KW-0732">Signal</keyword>
<evidence type="ECO:0000256" key="3">
    <source>
        <dbReference type="ARBA" id="ARBA00023180"/>
    </source>
</evidence>
<accession>A0A2A5AY75</accession>
<evidence type="ECO:0000313" key="6">
    <source>
        <dbReference type="EMBL" id="PCJ24219.1"/>
    </source>
</evidence>
<comment type="caution">
    <text evidence="6">The sequence shown here is derived from an EMBL/GenBank/DDBJ whole genome shotgun (WGS) entry which is preliminary data.</text>
</comment>
<proteinExistence type="predicted"/>
<dbReference type="Proteomes" id="UP000218327">
    <property type="component" value="Unassembled WGS sequence"/>
</dbReference>
<gene>
    <name evidence="6" type="ORF">COA96_10050</name>
</gene>
<dbReference type="InterPro" id="IPR001258">
    <property type="entry name" value="NHL_repeat"/>
</dbReference>
<organism evidence="6 7">
    <name type="scientific">SAR86 cluster bacterium</name>
    <dbReference type="NCBI Taxonomy" id="2030880"/>
    <lineage>
        <taxon>Bacteria</taxon>
        <taxon>Pseudomonadati</taxon>
        <taxon>Pseudomonadota</taxon>
        <taxon>Gammaproteobacteria</taxon>
        <taxon>SAR86 cluster</taxon>
    </lineage>
</organism>
<dbReference type="Gene3D" id="2.120.10.30">
    <property type="entry name" value="TolB, C-terminal domain"/>
    <property type="match status" value="1"/>
</dbReference>
<evidence type="ECO:0000256" key="1">
    <source>
        <dbReference type="ARBA" id="ARBA00022729"/>
    </source>
</evidence>
<dbReference type="SUPFAM" id="SSF101898">
    <property type="entry name" value="NHL repeat"/>
    <property type="match status" value="1"/>
</dbReference>
<sequence length="341" mass="36963">MRTFNKRIPAVLVSLCLGLLSTSVYSQGNSYIRGEDSFVNLPTGRSWGAVSAIHYAGNNTIWIAERCGGNRGPGSCADRLDVDPIMLVDTNGNILKSFGAGLFIWPHGIYVDAGDNLWVTDGANSTEPLKGNQVHKFSPDGELLMSLGIAGVKGSGHYYFNAPNDVLVAPNGDIFVADGHNTSTDNRIVKFNSEGEYLMEWGSVGAEAGEFRVPHSLAMDSQGRLFVADRVNSRLQIFDQLGNHLETWTQFGRPSDLYIDSNDILYSADSESGTGPDRNPGWQRGIYIGSAKDGFVTSFILDPNTNPEGTTSHAEGVTVDDDGNVYGAEVAERNVRKFSLR</sequence>
<dbReference type="CDD" id="cd14958">
    <property type="entry name" value="NHL_PAL_like"/>
    <property type="match status" value="1"/>
</dbReference>
<dbReference type="PANTHER" id="PTHR10680">
    <property type="entry name" value="PEPTIDYL-GLYCINE ALPHA-AMIDATING MONOOXYGENASE"/>
    <property type="match status" value="1"/>
</dbReference>
<dbReference type="GO" id="GO:0005576">
    <property type="term" value="C:extracellular region"/>
    <property type="evidence" value="ECO:0007669"/>
    <property type="project" value="TreeGrafter"/>
</dbReference>